<dbReference type="SUPFAM" id="SSF56235">
    <property type="entry name" value="N-terminal nucleophile aminohydrolases (Ntn hydrolases)"/>
    <property type="match status" value="1"/>
</dbReference>
<dbReference type="InterPro" id="IPR051792">
    <property type="entry name" value="GGT_bact"/>
</dbReference>
<dbReference type="Gene3D" id="1.10.246.130">
    <property type="match status" value="1"/>
</dbReference>
<keyword evidence="2" id="KW-0808">Transferase</keyword>
<evidence type="ECO:0000256" key="1">
    <source>
        <dbReference type="ARBA" id="ARBA00009381"/>
    </source>
</evidence>
<name>A0A4Z0L5U7_SALET</name>
<dbReference type="GO" id="GO:0103068">
    <property type="term" value="F:leukotriene C4 gamma-glutamyl transferase activity"/>
    <property type="evidence" value="ECO:0007669"/>
    <property type="project" value="UniProtKB-EC"/>
</dbReference>
<dbReference type="PANTHER" id="PTHR43199">
    <property type="entry name" value="GLUTATHIONE HYDROLASE"/>
    <property type="match status" value="1"/>
</dbReference>
<evidence type="ECO:0000313" key="3">
    <source>
        <dbReference type="Proteomes" id="UP000298196"/>
    </source>
</evidence>
<dbReference type="InterPro" id="IPR029055">
    <property type="entry name" value="Ntn_hydrolases_N"/>
</dbReference>
<proteinExistence type="inferred from homology"/>
<reference evidence="2 3" key="1">
    <citation type="submission" date="2018-03" db="EMBL/GenBank/DDBJ databases">
        <title>Non-Typhoidal Salmonella genome sequencing and assembly.</title>
        <authorList>
            <person name="Matchawe C."/>
        </authorList>
    </citation>
    <scope>NUCLEOTIDE SEQUENCE [LARGE SCALE GENOMIC DNA]</scope>
    <source>
        <strain evidence="2 3">22sa</strain>
    </source>
</reference>
<evidence type="ECO:0000313" key="2">
    <source>
        <dbReference type="EMBL" id="TGD56533.1"/>
    </source>
</evidence>
<dbReference type="Pfam" id="PF01019">
    <property type="entry name" value="G_glu_transpept"/>
    <property type="match status" value="1"/>
</dbReference>
<keyword evidence="3" id="KW-1185">Reference proteome</keyword>
<feature type="non-terminal residue" evidence="2">
    <location>
        <position position="103"/>
    </location>
</feature>
<organism evidence="2 3">
    <name type="scientific">Salmonella enterica subsp. enterica serovar Poona</name>
    <dbReference type="NCBI Taxonomy" id="436295"/>
    <lineage>
        <taxon>Bacteria</taxon>
        <taxon>Pseudomonadati</taxon>
        <taxon>Pseudomonadota</taxon>
        <taxon>Gammaproteobacteria</taxon>
        <taxon>Enterobacterales</taxon>
        <taxon>Enterobacteriaceae</taxon>
        <taxon>Salmonella</taxon>
    </lineage>
</organism>
<comment type="caution">
    <text evidence="2">The sequence shown here is derived from an EMBL/GenBank/DDBJ whole genome shotgun (WGS) entry which is preliminary data.</text>
</comment>
<dbReference type="Proteomes" id="UP000298196">
    <property type="component" value="Unassembled WGS sequence"/>
</dbReference>
<protein>
    <submittedName>
        <fullName evidence="2">Gamma-glutamyltransferase</fullName>
        <ecNumber evidence="2">2.3.2.2</ecNumber>
    </submittedName>
</protein>
<dbReference type="AlphaFoldDB" id="A0A4Z0L5U7"/>
<accession>A0A4Z0L5U7</accession>
<dbReference type="EMBL" id="PYKI01002201">
    <property type="protein sequence ID" value="TGD56533.1"/>
    <property type="molecule type" value="Genomic_DNA"/>
</dbReference>
<dbReference type="PRINTS" id="PR01210">
    <property type="entry name" value="GGTRANSPTASE"/>
</dbReference>
<comment type="similarity">
    <text evidence="1">Belongs to the gamma-glutamyltransferase family.</text>
</comment>
<sequence length="103" mass="11447">IAGEMQKNGGLMTKEDLASYKAVERTPISGDYRGYQVFSMPPPSSGGIHIVQILNILENFDMKKYGFGSADAMQIMAEAEKYAYADRSEYLGDPDFVKVPWQA</sequence>
<dbReference type="EC" id="2.3.2.2" evidence="2"/>
<dbReference type="PANTHER" id="PTHR43199:SF1">
    <property type="entry name" value="GLUTATHIONE HYDROLASE PROENZYME"/>
    <property type="match status" value="1"/>
</dbReference>
<feature type="non-terminal residue" evidence="2">
    <location>
        <position position="1"/>
    </location>
</feature>
<gene>
    <name evidence="2" type="primary">ggt</name>
    <name evidence="2" type="ORF">C9F07_21420</name>
</gene>
<dbReference type="InterPro" id="IPR043138">
    <property type="entry name" value="GGT_lsub"/>
</dbReference>
<keyword evidence="2" id="KW-0012">Acyltransferase</keyword>